<dbReference type="Proteomes" id="UP000186456">
    <property type="component" value="Unassembled WGS sequence"/>
</dbReference>
<organism evidence="2 3">
    <name type="scientific">Microbacterium testaceum (strain StLB037)</name>
    <dbReference type="NCBI Taxonomy" id="979556"/>
    <lineage>
        <taxon>Bacteria</taxon>
        <taxon>Bacillati</taxon>
        <taxon>Actinomycetota</taxon>
        <taxon>Actinomycetes</taxon>
        <taxon>Micrococcales</taxon>
        <taxon>Microbacteriaceae</taxon>
        <taxon>Microbacterium</taxon>
    </lineage>
</organism>
<evidence type="ECO:0000313" key="2">
    <source>
        <dbReference type="EMBL" id="SDO75832.1"/>
    </source>
</evidence>
<dbReference type="AlphaFoldDB" id="A0A1H0M5R5"/>
<name>A0A1H0M5R5_MICTS</name>
<protein>
    <recommendedName>
        <fullName evidence="4">WxL domain-containing protein</fullName>
    </recommendedName>
</protein>
<evidence type="ECO:0008006" key="4">
    <source>
        <dbReference type="Google" id="ProtNLM"/>
    </source>
</evidence>
<evidence type="ECO:0000256" key="1">
    <source>
        <dbReference type="SAM" id="SignalP"/>
    </source>
</evidence>
<keyword evidence="1" id="KW-0732">Signal</keyword>
<feature type="signal peptide" evidence="1">
    <location>
        <begin position="1"/>
        <end position="27"/>
    </location>
</feature>
<dbReference type="RefSeq" id="WP_256335526.1">
    <property type="nucleotide sequence ID" value="NZ_FNJN01000002.1"/>
</dbReference>
<proteinExistence type="predicted"/>
<evidence type="ECO:0000313" key="3">
    <source>
        <dbReference type="Proteomes" id="UP000186456"/>
    </source>
</evidence>
<dbReference type="EMBL" id="FNJN01000002">
    <property type="protein sequence ID" value="SDO75832.1"/>
    <property type="molecule type" value="Genomic_DNA"/>
</dbReference>
<reference evidence="2 3" key="1">
    <citation type="submission" date="2016-10" db="EMBL/GenBank/DDBJ databases">
        <authorList>
            <person name="de Groot N.N."/>
        </authorList>
    </citation>
    <scope>NUCLEOTIDE SEQUENCE [LARGE SCALE GENOMIC DNA]</scope>
    <source>
        <strain evidence="2 3">StLB037</strain>
    </source>
</reference>
<accession>A0A1H0M5R5</accession>
<sequence>MRIHLAVGVGALTATLLVCGGSAIAVAVEPGGSSDVGVDVDITRVTTPGALVMTVAPGRATLAEDGSTDTVRRFTGSLPQVTVTDTRDSAQLATSSGWYVLGSASAFTGAGGASIGADHLGWSPKLVTGDADAVSIGGDVGTSLDESTGANANTNRGLVDKELLALGDPQSLPDGGVTSTATADLTLKVESTVPAGAYSSVITLSLFE</sequence>
<gene>
    <name evidence="2" type="ORF">SAMN04487788_0745</name>
</gene>
<feature type="chain" id="PRO_5039352622" description="WxL domain-containing protein" evidence="1">
    <location>
        <begin position="28"/>
        <end position="208"/>
    </location>
</feature>